<keyword evidence="2" id="KW-0645">Protease</keyword>
<evidence type="ECO:0000259" key="5">
    <source>
        <dbReference type="Pfam" id="PF09668"/>
    </source>
</evidence>
<evidence type="ECO:0000256" key="2">
    <source>
        <dbReference type="ARBA" id="ARBA00022670"/>
    </source>
</evidence>
<evidence type="ECO:0000313" key="7">
    <source>
        <dbReference type="WBParaSite" id="MBELARI_LOCUS4284"/>
    </source>
</evidence>
<dbReference type="GO" id="GO:0006508">
    <property type="term" value="P:proteolysis"/>
    <property type="evidence" value="ECO:0007669"/>
    <property type="project" value="UniProtKB-KW"/>
</dbReference>
<evidence type="ECO:0000313" key="6">
    <source>
        <dbReference type="Proteomes" id="UP000887575"/>
    </source>
</evidence>
<dbReference type="Gene3D" id="3.10.20.90">
    <property type="entry name" value="Phosphatidylinositol 3-kinase Catalytic Subunit, Chain A, domain 1"/>
    <property type="match status" value="1"/>
</dbReference>
<keyword evidence="4" id="KW-0378">Hydrolase</keyword>
<proteinExistence type="inferred from homology"/>
<organism evidence="6 7">
    <name type="scientific">Mesorhabditis belari</name>
    <dbReference type="NCBI Taxonomy" id="2138241"/>
    <lineage>
        <taxon>Eukaryota</taxon>
        <taxon>Metazoa</taxon>
        <taxon>Ecdysozoa</taxon>
        <taxon>Nematoda</taxon>
        <taxon>Chromadorea</taxon>
        <taxon>Rhabditida</taxon>
        <taxon>Rhabditina</taxon>
        <taxon>Rhabditomorpha</taxon>
        <taxon>Rhabditoidea</taxon>
        <taxon>Rhabditidae</taxon>
        <taxon>Mesorhabditinae</taxon>
        <taxon>Mesorhabditis</taxon>
    </lineage>
</organism>
<accession>A0AAF3J954</accession>
<dbReference type="WBParaSite" id="MBELARI_LOCUS4284">
    <property type="protein sequence ID" value="MBELARI_LOCUS4284"/>
    <property type="gene ID" value="MBELARI_LOCUS4284"/>
</dbReference>
<reference evidence="7" key="1">
    <citation type="submission" date="2024-02" db="UniProtKB">
        <authorList>
            <consortium name="WormBaseParasite"/>
        </authorList>
    </citation>
    <scope>IDENTIFICATION</scope>
</reference>
<name>A0AAF3J954_9BILA</name>
<dbReference type="InterPro" id="IPR019103">
    <property type="entry name" value="Peptidase_aspartic_DDI1-type"/>
</dbReference>
<protein>
    <submittedName>
        <fullName evidence="7">Aspartic peptidase DDI1-type domain-containing protein</fullName>
    </submittedName>
</protein>
<dbReference type="Gene3D" id="2.40.70.10">
    <property type="entry name" value="Acid Proteases"/>
    <property type="match status" value="1"/>
</dbReference>
<dbReference type="AlphaFoldDB" id="A0AAF3J954"/>
<evidence type="ECO:0000256" key="1">
    <source>
        <dbReference type="ARBA" id="ARBA00009136"/>
    </source>
</evidence>
<dbReference type="PANTHER" id="PTHR12917">
    <property type="entry name" value="ASPARTYL PROTEASE DDI-RELATED"/>
    <property type="match status" value="1"/>
</dbReference>
<dbReference type="Proteomes" id="UP000887575">
    <property type="component" value="Unassembled WGS sequence"/>
</dbReference>
<keyword evidence="6" id="KW-1185">Reference proteome</keyword>
<dbReference type="InterPro" id="IPR021109">
    <property type="entry name" value="Peptidase_aspartic_dom_sf"/>
</dbReference>
<dbReference type="CDD" id="cd05479">
    <property type="entry name" value="RP_DDI"/>
    <property type="match status" value="1"/>
</dbReference>
<dbReference type="Pfam" id="PF09668">
    <property type="entry name" value="Asp_protease"/>
    <property type="match status" value="1"/>
</dbReference>
<dbReference type="PANTHER" id="PTHR12917:SF1">
    <property type="entry name" value="AT13091P"/>
    <property type="match status" value="1"/>
</dbReference>
<comment type="similarity">
    <text evidence="1">Belongs to the DDI1 family.</text>
</comment>
<sequence length="409" mass="45839">MAQLAVTVTDGENTQYYEFSEETSLEDLKCIVLADFGKSGDDVHTIELIKDKRPLQGPSNTSLKALGVNKGDLLFYSRKKYVSSTAASTSSMAQPPALDPAMQAKMAELVKSIKIPKNLPKAKPKDVFEGAMFQDEARRIFSKMALPNVQAHFRELCPAIIEQYTKEPNNFEGFARVFQEFLKKEWRKKELMADPTSEEGQRLLAEQIRLSNIDHSYEMAMEHNPEAYVSVHMLYVNMNINGFPVKAFVDSGAQVSVMSLACAKRCDLEHLIDRRFQGTVRGVGGQQNFVGKIHMCKVQIEDHFFPCYFDVLADRDMDVLFGLNILRRHQCSIDLGQNKLIFGDGTSTPFLGEAEVEAYKLATGISNQEMVSIGIDEAVAERLLRETLNDLPTAVQRALDKSSGNTMEE</sequence>
<feature type="domain" description="Aspartic peptidase DDI1-type" evidence="5">
    <location>
        <begin position="225"/>
        <end position="334"/>
    </location>
</feature>
<dbReference type="GO" id="GO:0004190">
    <property type="term" value="F:aspartic-type endopeptidase activity"/>
    <property type="evidence" value="ECO:0007669"/>
    <property type="project" value="UniProtKB-KW"/>
</dbReference>
<keyword evidence="3" id="KW-0064">Aspartyl protease</keyword>
<evidence type="ECO:0000256" key="3">
    <source>
        <dbReference type="ARBA" id="ARBA00022750"/>
    </source>
</evidence>
<evidence type="ECO:0000256" key="4">
    <source>
        <dbReference type="ARBA" id="ARBA00022801"/>
    </source>
</evidence>
<dbReference type="SUPFAM" id="SSF50630">
    <property type="entry name" value="Acid proteases"/>
    <property type="match status" value="1"/>
</dbReference>